<evidence type="ECO:0000256" key="7">
    <source>
        <dbReference type="ARBA" id="ARBA00023136"/>
    </source>
</evidence>
<keyword evidence="3" id="KW-0328">Glycosyltransferase</keyword>
<evidence type="ECO:0000256" key="5">
    <source>
        <dbReference type="ARBA" id="ARBA00022692"/>
    </source>
</evidence>
<keyword evidence="5 8" id="KW-0812">Transmembrane</keyword>
<feature type="transmembrane region" description="Helical" evidence="8">
    <location>
        <begin position="87"/>
        <end position="106"/>
    </location>
</feature>
<feature type="transmembrane region" description="Helical" evidence="8">
    <location>
        <begin position="157"/>
        <end position="183"/>
    </location>
</feature>
<keyword evidence="2" id="KW-1003">Cell membrane</keyword>
<dbReference type="Proteomes" id="UP001523543">
    <property type="component" value="Unassembled WGS sequence"/>
</dbReference>
<evidence type="ECO:0000256" key="2">
    <source>
        <dbReference type="ARBA" id="ARBA00022475"/>
    </source>
</evidence>
<keyword evidence="4" id="KW-0808">Transferase</keyword>
<feature type="domain" description="Glycosyltransferase RgtA/B/C/D-like" evidence="9">
    <location>
        <begin position="66"/>
        <end position="240"/>
    </location>
</feature>
<dbReference type="RefSeq" id="WP_231866377.1">
    <property type="nucleotide sequence ID" value="NZ_JAMYZR010000006.1"/>
</dbReference>
<reference evidence="10 11" key="1">
    <citation type="submission" date="2022-06" db="EMBL/GenBank/DDBJ databases">
        <title>Acetobacer genomes from food samples.</title>
        <authorList>
            <person name="Sombolestani A."/>
        </authorList>
    </citation>
    <scope>NUCLEOTIDE SEQUENCE [LARGE SCALE GENOMIC DNA]</scope>
    <source>
        <strain evidence="10 11">R-83281</strain>
    </source>
</reference>
<evidence type="ECO:0000256" key="3">
    <source>
        <dbReference type="ARBA" id="ARBA00022676"/>
    </source>
</evidence>
<dbReference type="PANTHER" id="PTHR33908">
    <property type="entry name" value="MANNOSYLTRANSFERASE YKCB-RELATED"/>
    <property type="match status" value="1"/>
</dbReference>
<evidence type="ECO:0000259" key="9">
    <source>
        <dbReference type="Pfam" id="PF13231"/>
    </source>
</evidence>
<feature type="transmembrane region" description="Helical" evidence="8">
    <location>
        <begin position="353"/>
        <end position="372"/>
    </location>
</feature>
<accession>A0ABT1EQH3</accession>
<feature type="transmembrane region" description="Helical" evidence="8">
    <location>
        <begin position="272"/>
        <end position="295"/>
    </location>
</feature>
<feature type="transmembrane region" description="Helical" evidence="8">
    <location>
        <begin position="195"/>
        <end position="214"/>
    </location>
</feature>
<comment type="subcellular location">
    <subcellularLocation>
        <location evidence="1">Cell membrane</location>
        <topology evidence="1">Multi-pass membrane protein</topology>
    </subcellularLocation>
</comment>
<dbReference type="PANTHER" id="PTHR33908:SF11">
    <property type="entry name" value="MEMBRANE PROTEIN"/>
    <property type="match status" value="1"/>
</dbReference>
<dbReference type="Pfam" id="PF13231">
    <property type="entry name" value="PMT_2"/>
    <property type="match status" value="1"/>
</dbReference>
<evidence type="ECO:0000256" key="4">
    <source>
        <dbReference type="ARBA" id="ARBA00022679"/>
    </source>
</evidence>
<keyword evidence="6 8" id="KW-1133">Transmembrane helix</keyword>
<proteinExistence type="predicted"/>
<protein>
    <submittedName>
        <fullName evidence="10">Glycosyltransferase family 39 protein</fullName>
    </submittedName>
</protein>
<evidence type="ECO:0000313" key="11">
    <source>
        <dbReference type="Proteomes" id="UP001523543"/>
    </source>
</evidence>
<evidence type="ECO:0000313" key="10">
    <source>
        <dbReference type="EMBL" id="MCP1245633.1"/>
    </source>
</evidence>
<feature type="transmembrane region" description="Helical" evidence="8">
    <location>
        <begin position="21"/>
        <end position="43"/>
    </location>
</feature>
<name>A0ABT1EQH3_9PROT</name>
<keyword evidence="11" id="KW-1185">Reference proteome</keyword>
<feature type="transmembrane region" description="Helical" evidence="8">
    <location>
        <begin position="221"/>
        <end position="240"/>
    </location>
</feature>
<feature type="transmembrane region" description="Helical" evidence="8">
    <location>
        <begin position="131"/>
        <end position="150"/>
    </location>
</feature>
<comment type="caution">
    <text evidence="10">The sequence shown here is derived from an EMBL/GenBank/DDBJ whole genome shotgun (WGS) entry which is preliminary data.</text>
</comment>
<feature type="transmembrane region" description="Helical" evidence="8">
    <location>
        <begin position="327"/>
        <end position="346"/>
    </location>
</feature>
<evidence type="ECO:0000256" key="1">
    <source>
        <dbReference type="ARBA" id="ARBA00004651"/>
    </source>
</evidence>
<organism evidence="10 11">
    <name type="scientific">Acetobacter cerevisiae</name>
    <dbReference type="NCBI Taxonomy" id="178900"/>
    <lineage>
        <taxon>Bacteria</taxon>
        <taxon>Pseudomonadati</taxon>
        <taxon>Pseudomonadota</taxon>
        <taxon>Alphaproteobacteria</taxon>
        <taxon>Acetobacterales</taxon>
        <taxon>Acetobacteraceae</taxon>
        <taxon>Acetobacter</taxon>
    </lineage>
</organism>
<evidence type="ECO:0000256" key="8">
    <source>
        <dbReference type="SAM" id="Phobius"/>
    </source>
</evidence>
<dbReference type="EMBL" id="JAMYZR010000006">
    <property type="protein sequence ID" value="MCP1245633.1"/>
    <property type="molecule type" value="Genomic_DNA"/>
</dbReference>
<feature type="transmembrane region" description="Helical" evidence="8">
    <location>
        <begin position="55"/>
        <end position="75"/>
    </location>
</feature>
<evidence type="ECO:0000256" key="6">
    <source>
        <dbReference type="ARBA" id="ARBA00022989"/>
    </source>
</evidence>
<gene>
    <name evidence="10" type="ORF">NKW54_06725</name>
</gene>
<keyword evidence="7 8" id="KW-0472">Membrane</keyword>
<dbReference type="InterPro" id="IPR050297">
    <property type="entry name" value="LipidA_mod_glycosyltrf_83"/>
</dbReference>
<feature type="transmembrane region" description="Helical" evidence="8">
    <location>
        <begin position="304"/>
        <end position="321"/>
    </location>
</feature>
<sequence length="506" mass="55420">MELRHVRHYYLAAVTFRAPRAGLWRWGVALVVLTLFRLLMAAWVPLTPDEAYYRIWALAPAAGYLDHPPLVAVWIQAGMALFGDTALGVRAMGPISALAGTVFLALTARDWLRAREATAQSGTSLTPDAGMVRTGLLLNGTVALGVGTLIMTPDTPLLFFMALLVWSLGRVCLAGQGAGWLLVGLAAGLGFESKYTAVLPVFGVVVWLFLTRAGRSWLKTLWPWAGGAVAVLCAGPVIWWNATHGWVSFLKQGGRTGDWHPAKMFTYFGELLGGQVGLASPGVFVFFLGGFWLLWRQKDSFSRLLLLMILLPAAVFVQHAFGARVQANWPVVLYPALAVAAVLPVWRGWMASSLLGMALVGVIVVQAVFSPVRLSPHFDMTLRMMGGWQNFSQTIAARTPASSVLIADEYGLAAELSFYAPKDRKVMAVEPRWILFDLPRAACGEGYLIRSHRRHDQPDAAHFIVLSEEPQQVRQRQGAVADTYSVFHVRMRCDAAEHSLDAVMLP</sequence>
<dbReference type="InterPro" id="IPR038731">
    <property type="entry name" value="RgtA/B/C-like"/>
</dbReference>